<name>A0AAN9QW19_CANGL</name>
<dbReference type="EMBL" id="JAYMYQ010000002">
    <property type="protein sequence ID" value="KAK7349176.1"/>
    <property type="molecule type" value="Genomic_DNA"/>
</dbReference>
<keyword evidence="4" id="KW-1185">Reference proteome</keyword>
<feature type="compositionally biased region" description="Polar residues" evidence="2">
    <location>
        <begin position="347"/>
        <end position="358"/>
    </location>
</feature>
<evidence type="ECO:0000313" key="4">
    <source>
        <dbReference type="Proteomes" id="UP001367508"/>
    </source>
</evidence>
<feature type="compositionally biased region" description="Basic residues" evidence="2">
    <location>
        <begin position="331"/>
        <end position="342"/>
    </location>
</feature>
<evidence type="ECO:0000313" key="3">
    <source>
        <dbReference type="EMBL" id="KAK7349176.1"/>
    </source>
</evidence>
<reference evidence="3 4" key="1">
    <citation type="submission" date="2024-01" db="EMBL/GenBank/DDBJ databases">
        <title>The genomes of 5 underutilized Papilionoideae crops provide insights into root nodulation and disease resistanc.</title>
        <authorList>
            <person name="Jiang F."/>
        </authorList>
    </citation>
    <scope>NUCLEOTIDE SEQUENCE [LARGE SCALE GENOMIC DNA]</scope>
    <source>
        <strain evidence="3">LVBAO_FW01</strain>
        <tissue evidence="3">Leaves</tissue>
    </source>
</reference>
<accession>A0AAN9QW19</accession>
<organism evidence="3 4">
    <name type="scientific">Canavalia gladiata</name>
    <name type="common">Sword bean</name>
    <name type="synonym">Dolichos gladiatus</name>
    <dbReference type="NCBI Taxonomy" id="3824"/>
    <lineage>
        <taxon>Eukaryota</taxon>
        <taxon>Viridiplantae</taxon>
        <taxon>Streptophyta</taxon>
        <taxon>Embryophyta</taxon>
        <taxon>Tracheophyta</taxon>
        <taxon>Spermatophyta</taxon>
        <taxon>Magnoliopsida</taxon>
        <taxon>eudicotyledons</taxon>
        <taxon>Gunneridae</taxon>
        <taxon>Pentapetalae</taxon>
        <taxon>rosids</taxon>
        <taxon>fabids</taxon>
        <taxon>Fabales</taxon>
        <taxon>Fabaceae</taxon>
        <taxon>Papilionoideae</taxon>
        <taxon>50 kb inversion clade</taxon>
        <taxon>NPAAA clade</taxon>
        <taxon>indigoferoid/millettioid clade</taxon>
        <taxon>Phaseoleae</taxon>
        <taxon>Canavalia</taxon>
    </lineage>
</organism>
<dbReference type="AlphaFoldDB" id="A0AAN9QW19"/>
<evidence type="ECO:0000256" key="2">
    <source>
        <dbReference type="SAM" id="MobiDB-lite"/>
    </source>
</evidence>
<dbReference type="GO" id="GO:0015031">
    <property type="term" value="P:protein transport"/>
    <property type="evidence" value="ECO:0007669"/>
    <property type="project" value="InterPro"/>
</dbReference>
<comment type="similarity">
    <text evidence="1">Belongs to the IST1 family.</text>
</comment>
<comment type="caution">
    <text evidence="3">The sequence shown here is derived from an EMBL/GenBank/DDBJ whole genome shotgun (WGS) entry which is preliminary data.</text>
</comment>
<feature type="compositionally biased region" description="Low complexity" evidence="2">
    <location>
        <begin position="226"/>
        <end position="235"/>
    </location>
</feature>
<dbReference type="PANTHER" id="PTHR12161">
    <property type="entry name" value="IST1 FAMILY MEMBER"/>
    <property type="match status" value="1"/>
</dbReference>
<dbReference type="FunFam" id="1.20.1260.60:FF:000002">
    <property type="entry name" value="Vacuolar protein sorting-associated protein IST1"/>
    <property type="match status" value="1"/>
</dbReference>
<dbReference type="Gene3D" id="1.20.1260.60">
    <property type="entry name" value="Vacuolar protein sorting-associated protein Ist1"/>
    <property type="match status" value="1"/>
</dbReference>
<feature type="compositionally biased region" description="Basic and acidic residues" evidence="2">
    <location>
        <begin position="260"/>
        <end position="281"/>
    </location>
</feature>
<gene>
    <name evidence="3" type="ORF">VNO77_06334</name>
</gene>
<dbReference type="InterPro" id="IPR005061">
    <property type="entry name" value="Ist1"/>
</dbReference>
<dbReference type="InterPro" id="IPR042277">
    <property type="entry name" value="IST1-like"/>
</dbReference>
<dbReference type="Pfam" id="PF03398">
    <property type="entry name" value="Ist1"/>
    <property type="match status" value="1"/>
</dbReference>
<dbReference type="Proteomes" id="UP001367508">
    <property type="component" value="Unassembled WGS sequence"/>
</dbReference>
<dbReference type="PANTHER" id="PTHR12161:SF60">
    <property type="entry name" value="REGULATOR OF VPS4 ACTIVITY IN THE MVB PATHWAY PROTEIN"/>
    <property type="match status" value="1"/>
</dbReference>
<protein>
    <submittedName>
        <fullName evidence="3">Uncharacterized protein</fullName>
    </submittedName>
</protein>
<evidence type="ECO:0000256" key="1">
    <source>
        <dbReference type="ARBA" id="ARBA00005536"/>
    </source>
</evidence>
<feature type="compositionally biased region" description="Basic and acidic residues" evidence="2">
    <location>
        <begin position="166"/>
        <end position="184"/>
    </location>
</feature>
<sequence length="401" mass="46047">MRVEMIQKKRRAVQKFMKSDIAELLRRGLDYDAYKRVEGLLLEQNMLSCYELVEKFAGCISDHVEDLTKHKDCPDECKEAVSSLMYAAAGFAGLPELRDLRTLFTEKFGNSLEPYINKELVEKLRRDPPTREMKIRLLYDIAQEFSIEWDDNALRRRFYSHPSILFEERPKPGGEHTEGRECNRSKGKGKHTLHEGRNDFIDDSWIHQSSSDDETSTDMSSHDGSKSSSSSLGSVSEDEIETKKPISYRLIPPPYLKQNTNKDESNSRKTTDSEAQQEKKSSQNLHEPVVQQKTTPISVRRRHHKSVADQDLVSDSKTNPSQHPEYDTGQNRKRTTTLHVRGKSLPNEPTNSVETSRTHTRTISLETGMQGGARHVHPNLPDWDDLLARFAALREEIRNKK</sequence>
<feature type="compositionally biased region" description="Polar residues" evidence="2">
    <location>
        <begin position="313"/>
        <end position="322"/>
    </location>
</feature>
<proteinExistence type="inferred from homology"/>
<feature type="region of interest" description="Disordered" evidence="2">
    <location>
        <begin position="166"/>
        <end position="358"/>
    </location>
</feature>